<evidence type="ECO:0000313" key="3">
    <source>
        <dbReference type="Proteomes" id="UP000439903"/>
    </source>
</evidence>
<keyword evidence="3" id="KW-1185">Reference proteome</keyword>
<proteinExistence type="predicted"/>
<feature type="compositionally biased region" description="Acidic residues" evidence="1">
    <location>
        <begin position="97"/>
        <end position="112"/>
    </location>
</feature>
<dbReference type="Proteomes" id="UP000439903">
    <property type="component" value="Unassembled WGS sequence"/>
</dbReference>
<dbReference type="AlphaFoldDB" id="A0A8H3X2Y8"/>
<accession>A0A8H3X2Y8</accession>
<sequence length="124" mass="14133">MLHDMLIQLSTECVNDEKILRKLQTVGILNSANRLQLLTMDSPMGYISRIQHHEFREVTGYINKPLLGFVLKDILRARAIITRTSELIHENGSKIDDLDDDSGSDFESEDEVSTITVPRTRTSF</sequence>
<dbReference type="OrthoDB" id="2441193at2759"/>
<gene>
    <name evidence="2" type="ORF">F8M41_010819</name>
</gene>
<reference evidence="2 3" key="1">
    <citation type="journal article" date="2019" name="Environ. Microbiol.">
        <title>At the nexus of three kingdoms: the genome of the mycorrhizal fungus Gigaspora margarita provides insights into plant, endobacterial and fungal interactions.</title>
        <authorList>
            <person name="Venice F."/>
            <person name="Ghignone S."/>
            <person name="Salvioli di Fossalunga A."/>
            <person name="Amselem J."/>
            <person name="Novero M."/>
            <person name="Xianan X."/>
            <person name="Sedzielewska Toro K."/>
            <person name="Morin E."/>
            <person name="Lipzen A."/>
            <person name="Grigoriev I.V."/>
            <person name="Henrissat B."/>
            <person name="Martin F.M."/>
            <person name="Bonfante P."/>
        </authorList>
    </citation>
    <scope>NUCLEOTIDE SEQUENCE [LARGE SCALE GENOMIC DNA]</scope>
    <source>
        <strain evidence="2 3">BEG34</strain>
    </source>
</reference>
<dbReference type="EMBL" id="WTPW01002239">
    <property type="protein sequence ID" value="KAF0390475.1"/>
    <property type="molecule type" value="Genomic_DNA"/>
</dbReference>
<comment type="caution">
    <text evidence="2">The sequence shown here is derived from an EMBL/GenBank/DDBJ whole genome shotgun (WGS) entry which is preliminary data.</text>
</comment>
<name>A0A8H3X2Y8_GIGMA</name>
<evidence type="ECO:0000256" key="1">
    <source>
        <dbReference type="SAM" id="MobiDB-lite"/>
    </source>
</evidence>
<evidence type="ECO:0000313" key="2">
    <source>
        <dbReference type="EMBL" id="KAF0390475.1"/>
    </source>
</evidence>
<protein>
    <submittedName>
        <fullName evidence="2">C2h2-type zinc finger transcription factor</fullName>
    </submittedName>
</protein>
<feature type="region of interest" description="Disordered" evidence="1">
    <location>
        <begin position="92"/>
        <end position="124"/>
    </location>
</feature>
<organism evidence="2 3">
    <name type="scientific">Gigaspora margarita</name>
    <dbReference type="NCBI Taxonomy" id="4874"/>
    <lineage>
        <taxon>Eukaryota</taxon>
        <taxon>Fungi</taxon>
        <taxon>Fungi incertae sedis</taxon>
        <taxon>Mucoromycota</taxon>
        <taxon>Glomeromycotina</taxon>
        <taxon>Glomeromycetes</taxon>
        <taxon>Diversisporales</taxon>
        <taxon>Gigasporaceae</taxon>
        <taxon>Gigaspora</taxon>
    </lineage>
</organism>
<feature type="compositionally biased region" description="Polar residues" evidence="1">
    <location>
        <begin position="113"/>
        <end position="124"/>
    </location>
</feature>